<dbReference type="EMBL" id="CCXS01000001">
    <property type="protein sequence ID" value="CEG21624.1"/>
    <property type="molecule type" value="Genomic_DNA"/>
</dbReference>
<reference evidence="2 3" key="1">
    <citation type="submission" date="2014-09" db="EMBL/GenBank/DDBJ databases">
        <authorList>
            <person name="Urmite Genomes Urmite Genomes"/>
        </authorList>
    </citation>
    <scope>NUCLEOTIDE SEQUENCE [LARGE SCALE GENOMIC DNA]</scope>
    <source>
        <strain evidence="2 3">ES2</strain>
    </source>
</reference>
<dbReference type="Proteomes" id="UP000043699">
    <property type="component" value="Unassembled WGS sequence"/>
</dbReference>
<feature type="chain" id="PRO_5001934049" evidence="1">
    <location>
        <begin position="26"/>
        <end position="140"/>
    </location>
</feature>
<proteinExistence type="predicted"/>
<sequence>MFKKGFVALLLSVLLAVMVGTTAFAEEAVITPEIAQALSEVEQVNAEIYGEIAKGQVLADQLYEEYLLAVNEAGETAQLKADYEKKLTKIISEVDVKTQEITRHGVEKARESGLNVEIEWIPVQFADRIALIDPIRVVSW</sequence>
<gene>
    <name evidence="2" type="ORF">BN1080_00537</name>
</gene>
<keyword evidence="1" id="KW-0732">Signal</keyword>
<dbReference type="OrthoDB" id="2861041at2"/>
<keyword evidence="3" id="KW-1185">Reference proteome</keyword>
<evidence type="ECO:0000256" key="1">
    <source>
        <dbReference type="SAM" id="SignalP"/>
    </source>
</evidence>
<evidence type="ECO:0000313" key="3">
    <source>
        <dbReference type="Proteomes" id="UP000043699"/>
    </source>
</evidence>
<dbReference type="RefSeq" id="WP_052650282.1">
    <property type="nucleotide sequence ID" value="NZ_CCXS01000001.1"/>
</dbReference>
<accession>A0A098EH50</accession>
<name>A0A098EH50_9BACL</name>
<evidence type="ECO:0000313" key="2">
    <source>
        <dbReference type="EMBL" id="CEG21624.1"/>
    </source>
</evidence>
<dbReference type="AlphaFoldDB" id="A0A098EH50"/>
<dbReference type="STRING" id="1499687.BN1080_00537"/>
<organism evidence="2 3">
    <name type="scientific">Planococcus massiliensis</name>
    <dbReference type="NCBI Taxonomy" id="1499687"/>
    <lineage>
        <taxon>Bacteria</taxon>
        <taxon>Bacillati</taxon>
        <taxon>Bacillota</taxon>
        <taxon>Bacilli</taxon>
        <taxon>Bacillales</taxon>
        <taxon>Caryophanaceae</taxon>
        <taxon>Planococcus</taxon>
    </lineage>
</organism>
<protein>
    <submittedName>
        <fullName evidence="2">Uncharacterized protein</fullName>
    </submittedName>
</protein>
<feature type="signal peptide" evidence="1">
    <location>
        <begin position="1"/>
        <end position="25"/>
    </location>
</feature>